<feature type="transmembrane region" description="Helical" evidence="1">
    <location>
        <begin position="46"/>
        <end position="65"/>
    </location>
</feature>
<feature type="transmembrane region" description="Helical" evidence="1">
    <location>
        <begin position="338"/>
        <end position="357"/>
    </location>
</feature>
<feature type="transmembrane region" description="Helical" evidence="1">
    <location>
        <begin position="195"/>
        <end position="221"/>
    </location>
</feature>
<organism evidence="2 3">
    <name type="scientific">Simplicispira metamorpha</name>
    <dbReference type="NCBI Taxonomy" id="80881"/>
    <lineage>
        <taxon>Bacteria</taxon>
        <taxon>Pseudomonadati</taxon>
        <taxon>Pseudomonadota</taxon>
        <taxon>Betaproteobacteria</taxon>
        <taxon>Burkholderiales</taxon>
        <taxon>Comamonadaceae</taxon>
        <taxon>Simplicispira</taxon>
    </lineage>
</organism>
<dbReference type="EMBL" id="SLXH01000010">
    <property type="protein sequence ID" value="TCP18009.1"/>
    <property type="molecule type" value="Genomic_DNA"/>
</dbReference>
<evidence type="ECO:0000313" key="3">
    <source>
        <dbReference type="Proteomes" id="UP000295182"/>
    </source>
</evidence>
<keyword evidence="1" id="KW-0472">Membrane</keyword>
<feature type="transmembrane region" description="Helical" evidence="1">
    <location>
        <begin position="166"/>
        <end position="183"/>
    </location>
</feature>
<comment type="caution">
    <text evidence="2">The sequence shown here is derived from an EMBL/GenBank/DDBJ whole genome shotgun (WGS) entry which is preliminary data.</text>
</comment>
<name>A0A4R2NA99_9BURK</name>
<reference evidence="2 3" key="1">
    <citation type="submission" date="2019-03" db="EMBL/GenBank/DDBJ databases">
        <title>Genomic Encyclopedia of Type Strains, Phase IV (KMG-IV): sequencing the most valuable type-strain genomes for metagenomic binning, comparative biology and taxonomic classification.</title>
        <authorList>
            <person name="Goeker M."/>
        </authorList>
    </citation>
    <scope>NUCLEOTIDE SEQUENCE [LARGE SCALE GENOMIC DNA]</scope>
    <source>
        <strain evidence="2 3">DSM 1837</strain>
    </source>
</reference>
<feature type="transmembrane region" description="Helical" evidence="1">
    <location>
        <begin position="77"/>
        <end position="97"/>
    </location>
</feature>
<sequence length="397" mass="40988">MSLFHELRWTLLFQGLGALSSLGTVVLVGLLAGATAQGAFSRLKSTLDLLMAVAMLGIPQGLLYFQRQGMVTREKAVQLTQVSALLGITSALAYGLFAEGMAITTLVLLAITTAAGTAHGILRGAILAGLASSSFNAITVLPQVLLMLGAVAVASIAALAGTDPTLPFFLAWLASAAVAALMTRKLALPTAATSVGLVPLMRFSTAAWLVAVFTSASPALWLHHIGTTSGLQATGLFAMGLVGVQVVLTPANYAAPLLFKHWIGNTSLAPAKAALRYGLGVLAAMVVCVSVLQLAPWPRMLSEYAALANVAGYFAAVAVLESILRIACVACNAQGRPWHAVAAELARLLVLMGTILIAPPADLEALSQAWALASLSAVMALACTMRLWPTKPASLTP</sequence>
<protein>
    <recommendedName>
        <fullName evidence="4">O-antigen/teichoic acid export membrane protein</fullName>
    </recommendedName>
</protein>
<feature type="transmembrane region" description="Helical" evidence="1">
    <location>
        <begin position="274"/>
        <end position="292"/>
    </location>
</feature>
<dbReference type="Proteomes" id="UP000295182">
    <property type="component" value="Unassembled WGS sequence"/>
</dbReference>
<keyword evidence="1" id="KW-0812">Transmembrane</keyword>
<feature type="transmembrane region" description="Helical" evidence="1">
    <location>
        <begin position="233"/>
        <end position="253"/>
    </location>
</feature>
<dbReference type="RefSeq" id="WP_165887074.1">
    <property type="nucleotide sequence ID" value="NZ_QXNC01000031.1"/>
</dbReference>
<gene>
    <name evidence="2" type="ORF">EV674_110104</name>
</gene>
<feature type="transmembrane region" description="Helical" evidence="1">
    <location>
        <begin position="103"/>
        <end position="122"/>
    </location>
</feature>
<dbReference type="AlphaFoldDB" id="A0A4R2NA99"/>
<accession>A0A4R2NA99</accession>
<feature type="transmembrane region" description="Helical" evidence="1">
    <location>
        <begin position="134"/>
        <end position="160"/>
    </location>
</feature>
<feature type="transmembrane region" description="Helical" evidence="1">
    <location>
        <begin position="369"/>
        <end position="388"/>
    </location>
</feature>
<keyword evidence="1" id="KW-1133">Transmembrane helix</keyword>
<evidence type="ECO:0000313" key="2">
    <source>
        <dbReference type="EMBL" id="TCP18009.1"/>
    </source>
</evidence>
<feature type="transmembrane region" description="Helical" evidence="1">
    <location>
        <begin position="12"/>
        <end position="34"/>
    </location>
</feature>
<proteinExistence type="predicted"/>
<evidence type="ECO:0008006" key="4">
    <source>
        <dbReference type="Google" id="ProtNLM"/>
    </source>
</evidence>
<evidence type="ECO:0000256" key="1">
    <source>
        <dbReference type="SAM" id="Phobius"/>
    </source>
</evidence>
<keyword evidence="3" id="KW-1185">Reference proteome</keyword>
<feature type="transmembrane region" description="Helical" evidence="1">
    <location>
        <begin position="304"/>
        <end position="326"/>
    </location>
</feature>